<accession>A0ABS9QQ52</accession>
<comment type="caution">
    <text evidence="2">The sequence shown here is derived from an EMBL/GenBank/DDBJ whole genome shotgun (WGS) entry which is preliminary data.</text>
</comment>
<sequence length="112" mass="12215">MRGERGSNKQPGEVRRSQNWIGGSRPGNAASVPPAPDKLPPLLGELERYIHTDEKLATPSLKLHKLCSYACNDISDFGLLLARLHIQPADPAQLAKCRATARSCAKSQDPRC</sequence>
<organism evidence="2 3">
    <name type="scientific">Mesorhizobium retamae</name>
    <dbReference type="NCBI Taxonomy" id="2912854"/>
    <lineage>
        <taxon>Bacteria</taxon>
        <taxon>Pseudomonadati</taxon>
        <taxon>Pseudomonadota</taxon>
        <taxon>Alphaproteobacteria</taxon>
        <taxon>Hyphomicrobiales</taxon>
        <taxon>Phyllobacteriaceae</taxon>
        <taxon>Mesorhizobium</taxon>
    </lineage>
</organism>
<dbReference type="Gene3D" id="1.10.3290.10">
    <property type="entry name" value="Fido-like domain"/>
    <property type="match status" value="1"/>
</dbReference>
<dbReference type="EMBL" id="JAKREW010000062">
    <property type="protein sequence ID" value="MCG7508978.1"/>
    <property type="molecule type" value="Genomic_DNA"/>
</dbReference>
<feature type="region of interest" description="Disordered" evidence="1">
    <location>
        <begin position="1"/>
        <end position="38"/>
    </location>
</feature>
<dbReference type="Proteomes" id="UP001201701">
    <property type="component" value="Unassembled WGS sequence"/>
</dbReference>
<feature type="compositionally biased region" description="Basic and acidic residues" evidence="1">
    <location>
        <begin position="1"/>
        <end position="16"/>
    </location>
</feature>
<dbReference type="InterPro" id="IPR036597">
    <property type="entry name" value="Fido-like_dom_sf"/>
</dbReference>
<dbReference type="SUPFAM" id="SSF140931">
    <property type="entry name" value="Fic-like"/>
    <property type="match status" value="1"/>
</dbReference>
<evidence type="ECO:0000313" key="3">
    <source>
        <dbReference type="Proteomes" id="UP001201701"/>
    </source>
</evidence>
<evidence type="ECO:0000256" key="1">
    <source>
        <dbReference type="SAM" id="MobiDB-lite"/>
    </source>
</evidence>
<gene>
    <name evidence="2" type="ORF">L4923_28475</name>
</gene>
<keyword evidence="3" id="KW-1185">Reference proteome</keyword>
<reference evidence="2 3" key="1">
    <citation type="submission" date="2022-02" db="EMBL/GenBank/DDBJ databases">
        <title>Draft genome sequence of Mezorhizobium retamae strain IRAMC:0171 isolated from Retama raetam nodules.</title>
        <authorList>
            <person name="Bengaied R."/>
            <person name="Sbissi I."/>
            <person name="Huber K."/>
            <person name="Ghodbane F."/>
            <person name="Nouioui I."/>
            <person name="Tarhouni M."/>
            <person name="Gtari M."/>
        </authorList>
    </citation>
    <scope>NUCLEOTIDE SEQUENCE [LARGE SCALE GENOMIC DNA]</scope>
    <source>
        <strain evidence="2 3">IRAMC:0171</strain>
    </source>
</reference>
<proteinExistence type="predicted"/>
<evidence type="ECO:0000313" key="2">
    <source>
        <dbReference type="EMBL" id="MCG7508978.1"/>
    </source>
</evidence>
<protein>
    <submittedName>
        <fullName evidence="2">Uncharacterized protein</fullName>
    </submittedName>
</protein>
<name>A0ABS9QQ52_9HYPH</name>